<dbReference type="AlphaFoldDB" id="G0QQI3"/>
<dbReference type="EMBL" id="GL983641">
    <property type="protein sequence ID" value="EGR32522.1"/>
    <property type="molecule type" value="Genomic_DNA"/>
</dbReference>
<dbReference type="PANTHER" id="PTHR47968">
    <property type="entry name" value="CENTROMERE PROTEIN E"/>
    <property type="match status" value="1"/>
</dbReference>
<dbReference type="RefSeq" id="XP_004036508.1">
    <property type="nucleotide sequence ID" value="XM_004036460.1"/>
</dbReference>
<evidence type="ECO:0000256" key="4">
    <source>
        <dbReference type="ARBA" id="ARBA00023175"/>
    </source>
</evidence>
<dbReference type="GO" id="GO:0007018">
    <property type="term" value="P:microtubule-based movement"/>
    <property type="evidence" value="ECO:0007669"/>
    <property type="project" value="InterPro"/>
</dbReference>
<dbReference type="PRINTS" id="PR00380">
    <property type="entry name" value="KINESINHEAVY"/>
</dbReference>
<keyword evidence="4 5" id="KW-0505">Motor protein</keyword>
<dbReference type="GO" id="GO:0016779">
    <property type="term" value="F:nucleotidyltransferase activity"/>
    <property type="evidence" value="ECO:0007669"/>
    <property type="project" value="UniProtKB-KW"/>
</dbReference>
<gene>
    <name evidence="9" type="ORF">IMG5_079500</name>
</gene>
<dbReference type="InterPro" id="IPR019821">
    <property type="entry name" value="Kinesin_motor_CS"/>
</dbReference>
<dbReference type="OMA" id="VIAHKMG"/>
<dbReference type="GO" id="GO:0005524">
    <property type="term" value="F:ATP binding"/>
    <property type="evidence" value="ECO:0007669"/>
    <property type="project" value="UniProtKB-UniRule"/>
</dbReference>
<keyword evidence="9" id="KW-0548">Nucleotidyltransferase</keyword>
<dbReference type="PROSITE" id="PS50067">
    <property type="entry name" value="KINESIN_MOTOR_2"/>
    <property type="match status" value="1"/>
</dbReference>
<comment type="similarity">
    <text evidence="5 6">Belongs to the TRAFAC class myosin-kinesin ATPase superfamily. Kinesin family.</text>
</comment>
<keyword evidence="2 5" id="KW-0067">ATP-binding</keyword>
<reference evidence="9 10" key="1">
    <citation type="submission" date="2011-07" db="EMBL/GenBank/DDBJ databases">
        <authorList>
            <person name="Coyne R."/>
            <person name="Brami D."/>
            <person name="Johnson J."/>
            <person name="Hostetler J."/>
            <person name="Hannick L."/>
            <person name="Clark T."/>
            <person name="Cassidy-Hanley D."/>
            <person name="Inman J."/>
        </authorList>
    </citation>
    <scope>NUCLEOTIDE SEQUENCE [LARGE SCALE GENOMIC DNA]</scope>
    <source>
        <strain evidence="9 10">G5</strain>
    </source>
</reference>
<evidence type="ECO:0000256" key="7">
    <source>
        <dbReference type="SAM" id="Coils"/>
    </source>
</evidence>
<name>G0QQI3_ICHMU</name>
<evidence type="ECO:0000313" key="9">
    <source>
        <dbReference type="EMBL" id="EGR32522.1"/>
    </source>
</evidence>
<proteinExistence type="inferred from homology"/>
<evidence type="ECO:0000259" key="8">
    <source>
        <dbReference type="PROSITE" id="PS50067"/>
    </source>
</evidence>
<keyword evidence="1 5" id="KW-0547">Nucleotide-binding</keyword>
<dbReference type="GO" id="GO:0005874">
    <property type="term" value="C:microtubule"/>
    <property type="evidence" value="ECO:0007669"/>
    <property type="project" value="UniProtKB-KW"/>
</dbReference>
<organism evidence="9 10">
    <name type="scientific">Ichthyophthirius multifiliis</name>
    <name type="common">White spot disease agent</name>
    <name type="synonym">Ich</name>
    <dbReference type="NCBI Taxonomy" id="5932"/>
    <lineage>
        <taxon>Eukaryota</taxon>
        <taxon>Sar</taxon>
        <taxon>Alveolata</taxon>
        <taxon>Ciliophora</taxon>
        <taxon>Intramacronucleata</taxon>
        <taxon>Oligohymenophorea</taxon>
        <taxon>Hymenostomatida</taxon>
        <taxon>Ophryoglenina</taxon>
        <taxon>Ichthyophthirius</taxon>
    </lineage>
</organism>
<dbReference type="Pfam" id="PF00225">
    <property type="entry name" value="Kinesin"/>
    <property type="match status" value="1"/>
</dbReference>
<evidence type="ECO:0000256" key="6">
    <source>
        <dbReference type="RuleBase" id="RU000394"/>
    </source>
</evidence>
<dbReference type="OrthoDB" id="3176171at2759"/>
<sequence length="486" mass="56198">MLQTEQSETTQSIENFKNFQVYVRIKPQQEDQKKQGSIVKVIEDTIILSDPEYKYIDQKEKQFQFDCILNQYCTNQQVFERSVLPSLSVLLQGYNATFFAYGITGSGKTHTIFGKNGGLVNDQVEPYDRGICYMAIEHVLNNIDMTNTKLKFSYLEIYNENVRDLLNGQNNLKNLNIIEDPIKKNIYVQDLKEYQIFSIQQIQELIQEGNSRRSLACTFGNQFSSRSHAILIFNIVQKLNSDASKPEETIFSKLTIIDLAGSEKMTQDKQAKGILEGSNINKSLLALGNCINILSDRKKATGTHIPYRDSKLTRILKDSLGGNTKTIMIACISQNYLCIDETLNTLTYAQRATNIKRKIIKNIQIEYGSFEQMEYIKSLEKQVCFYKEKMTGYQPIINVSNQNLERKEVEEQIKEIEKQLENCQDSEEEFLNRLCNDLYQNIEENYQLVSSLKEIDQILVQDYAQLDQYQKSQNMQHIVEQIQSSI</sequence>
<keyword evidence="10" id="KW-1185">Reference proteome</keyword>
<dbReference type="InParanoid" id="G0QQI3"/>
<keyword evidence="6" id="KW-0493">Microtubule</keyword>
<evidence type="ECO:0000313" key="10">
    <source>
        <dbReference type="Proteomes" id="UP000008983"/>
    </source>
</evidence>
<feature type="binding site" evidence="5">
    <location>
        <begin position="102"/>
        <end position="109"/>
    </location>
    <ligand>
        <name>ATP</name>
        <dbReference type="ChEBI" id="CHEBI:30616"/>
    </ligand>
</feature>
<keyword evidence="9" id="KW-0808">Transferase</keyword>
<dbReference type="eggNOG" id="KOG0242">
    <property type="taxonomic scope" value="Eukaryota"/>
</dbReference>
<evidence type="ECO:0000256" key="3">
    <source>
        <dbReference type="ARBA" id="ARBA00023054"/>
    </source>
</evidence>
<dbReference type="PROSITE" id="PS00411">
    <property type="entry name" value="KINESIN_MOTOR_1"/>
    <property type="match status" value="1"/>
</dbReference>
<protein>
    <recommendedName>
        <fullName evidence="6">Kinesin-like protein</fullName>
    </recommendedName>
</protein>
<accession>G0QQI3</accession>
<feature type="non-terminal residue" evidence="9">
    <location>
        <position position="486"/>
    </location>
</feature>
<dbReference type="GO" id="GO:0003777">
    <property type="term" value="F:microtubule motor activity"/>
    <property type="evidence" value="ECO:0007669"/>
    <property type="project" value="InterPro"/>
</dbReference>
<dbReference type="Gene3D" id="3.40.850.10">
    <property type="entry name" value="Kinesin motor domain"/>
    <property type="match status" value="1"/>
</dbReference>
<dbReference type="STRING" id="857967.G0QQI3"/>
<keyword evidence="3 7" id="KW-0175">Coiled coil</keyword>
<dbReference type="InterPro" id="IPR027417">
    <property type="entry name" value="P-loop_NTPase"/>
</dbReference>
<dbReference type="SMART" id="SM00129">
    <property type="entry name" value="KISc"/>
    <property type="match status" value="1"/>
</dbReference>
<dbReference type="InterPro" id="IPR027640">
    <property type="entry name" value="Kinesin-like_fam"/>
</dbReference>
<evidence type="ECO:0000256" key="2">
    <source>
        <dbReference type="ARBA" id="ARBA00022840"/>
    </source>
</evidence>
<dbReference type="Proteomes" id="UP000008983">
    <property type="component" value="Unassembled WGS sequence"/>
</dbReference>
<dbReference type="PANTHER" id="PTHR47968:SF75">
    <property type="entry name" value="CENTROMERE-ASSOCIATED PROTEIN E"/>
    <property type="match status" value="1"/>
</dbReference>
<dbReference type="InterPro" id="IPR001752">
    <property type="entry name" value="Kinesin_motor_dom"/>
</dbReference>
<dbReference type="InterPro" id="IPR036961">
    <property type="entry name" value="Kinesin_motor_dom_sf"/>
</dbReference>
<evidence type="ECO:0000256" key="1">
    <source>
        <dbReference type="ARBA" id="ARBA00022741"/>
    </source>
</evidence>
<feature type="coiled-coil region" evidence="7">
    <location>
        <begin position="399"/>
        <end position="433"/>
    </location>
</feature>
<dbReference type="GO" id="GO:0008017">
    <property type="term" value="F:microtubule binding"/>
    <property type="evidence" value="ECO:0007669"/>
    <property type="project" value="InterPro"/>
</dbReference>
<dbReference type="SUPFAM" id="SSF52540">
    <property type="entry name" value="P-loop containing nucleoside triphosphate hydrolases"/>
    <property type="match status" value="1"/>
</dbReference>
<feature type="domain" description="Kinesin motor" evidence="8">
    <location>
        <begin position="18"/>
        <end position="355"/>
    </location>
</feature>
<evidence type="ECO:0000256" key="5">
    <source>
        <dbReference type="PROSITE-ProRule" id="PRU00283"/>
    </source>
</evidence>
<dbReference type="GeneID" id="14908683"/>